<dbReference type="PROSITE" id="PS50238">
    <property type="entry name" value="RHOGAP"/>
    <property type="match status" value="1"/>
</dbReference>
<feature type="compositionally biased region" description="Low complexity" evidence="1">
    <location>
        <begin position="949"/>
        <end position="958"/>
    </location>
</feature>
<dbReference type="SUPFAM" id="SSF48350">
    <property type="entry name" value="GTPase activation domain, GAP"/>
    <property type="match status" value="1"/>
</dbReference>
<sequence>MAPVTLPPSFFNSFWSPDYRTGLEVLFKQLDQGCTENNDIVAFIESQAKGHQALADTLSTPPLSHTNTTSSLQHSLLSLRGASAARGQVHQDLAEELGSKVSGFKQWKDKHESRVGIGKEELLSRSGIIAIWEKDVQRLMTLRQTHWVKSRAADDSEDDAKFAPSTMTPSSSTSTSAPSDPSLKETSPTTYTSGVNSVLRRSGTVADRINAKLRDANVSSNRITSIDGKELPPPPSEFASPGSPTREEPFIPPSDPNGKPMINGGSGTAGKGSSERDKEPDIPQPPILLSGLALPFQALHDLFNRFSAYLLTNPAPLSDTSQYPKSNAARLSRQRTNLLGTHEKTFNGEEMVQWLRDNVEGFGGDYDRSLDAAEELYRMGHVVRIGVGRGFDPGYDTYYTLKTKAQSGNVLTSALSPTTNANIQSMMKHLIPGALAGDDEPQHVKLRREATKADEAYREGVAVVEERRLEMEERIERGLRTWERWERERLAIVKSVLKQYGEAIARHAPRISALTDSTALSVEAFNPDADLKALIEGNRTGPFRPQPHTYDSIDVPDVNFGIDLRKWSGELGWKGMMNAPQRPKGSIPEVLEILLRCLGETYESLPDDERRKSWIYEVPLVETHALRSRINSAHASREEIEASIKQFNVPVIAGTIKLYLLELNPPVMGWEGWEDAKAVYPQIGADQERDVTSALTSVLTRLPGIHLYVLNAIVKHFVDLIANTKSDEPTDNYITKLSLSVGRCILRPQYETELTFGDRTPSLFLADLIKNYTILLPPLVDKKKKDSERIMPVRKRTALVDQRMSRSSMGGTSGPSLSLGLGGAVMEEPSEEGPSPPMTAKPAPIVTRDYSSSQATTPSKIGTQARPPAPVEMPSPPDSPTTEEPFVPPSHPTYQDQQEPPSVPAPDDKEVLSSPSEAAFVTESPGGASGLKRATSGEASSRLRGPRGARGPRPAPGRVVSGAQVAGITPVAGSHSAGNSADGHSDVEAALSGTAASGAATGNGAATVGGLKRGTRVHKTGGSVSQAIADLEGRSR</sequence>
<dbReference type="OrthoDB" id="2155291at2759"/>
<dbReference type="SUPFAM" id="SSF46785">
    <property type="entry name" value="Winged helix' DNA-binding domain"/>
    <property type="match status" value="1"/>
</dbReference>
<feature type="compositionally biased region" description="Low complexity" evidence="1">
    <location>
        <begin position="805"/>
        <end position="819"/>
    </location>
</feature>
<dbReference type="FunCoup" id="A0A1Y1UIU3">
    <property type="interactions" value="19"/>
</dbReference>
<dbReference type="InParanoid" id="A0A1Y1UIU3"/>
<feature type="compositionally biased region" description="Polar residues" evidence="1">
    <location>
        <begin position="184"/>
        <end position="196"/>
    </location>
</feature>
<dbReference type="SUPFAM" id="SSF103657">
    <property type="entry name" value="BAR/IMD domain-like"/>
    <property type="match status" value="2"/>
</dbReference>
<dbReference type="PROSITE" id="PS50186">
    <property type="entry name" value="DEP"/>
    <property type="match status" value="1"/>
</dbReference>
<dbReference type="InterPro" id="IPR008936">
    <property type="entry name" value="Rho_GTPase_activation_prot"/>
</dbReference>
<feature type="compositionally biased region" description="Low complexity" evidence="1">
    <location>
        <begin position="989"/>
        <end position="1010"/>
    </location>
</feature>
<feature type="domain" description="DEP" evidence="2">
    <location>
        <begin position="324"/>
        <end position="403"/>
    </location>
</feature>
<dbReference type="GO" id="GO:0005096">
    <property type="term" value="F:GTPase activator activity"/>
    <property type="evidence" value="ECO:0007669"/>
    <property type="project" value="TreeGrafter"/>
</dbReference>
<dbReference type="PANTHER" id="PTHR23065:SF17">
    <property type="entry name" value="RHO-GTPASE-ACTIVATING PROTEIN RGD2"/>
    <property type="match status" value="1"/>
</dbReference>
<comment type="caution">
    <text evidence="4">The sequence shown here is derived from an EMBL/GenBank/DDBJ whole genome shotgun (WGS) entry which is preliminary data.</text>
</comment>
<name>A0A1Y1UIU3_9TREE</name>
<feature type="region of interest" description="Disordered" evidence="1">
    <location>
        <begin position="220"/>
        <end position="284"/>
    </location>
</feature>
<dbReference type="GeneID" id="33559967"/>
<proteinExistence type="predicted"/>
<dbReference type="Gene3D" id="1.20.1270.60">
    <property type="entry name" value="Arfaptin homology (AH) domain/BAR domain"/>
    <property type="match status" value="2"/>
</dbReference>
<gene>
    <name evidence="4" type="ORF">BD324DRAFT_650511</name>
</gene>
<dbReference type="GO" id="GO:0007264">
    <property type="term" value="P:small GTPase-mediated signal transduction"/>
    <property type="evidence" value="ECO:0007669"/>
    <property type="project" value="TreeGrafter"/>
</dbReference>
<feature type="compositionally biased region" description="Pro residues" evidence="1">
    <location>
        <begin position="867"/>
        <end position="879"/>
    </location>
</feature>
<dbReference type="Gene3D" id="1.10.555.10">
    <property type="entry name" value="Rho GTPase activation protein"/>
    <property type="match status" value="1"/>
</dbReference>
<dbReference type="GO" id="GO:0007010">
    <property type="term" value="P:cytoskeleton organization"/>
    <property type="evidence" value="ECO:0007669"/>
    <property type="project" value="TreeGrafter"/>
</dbReference>
<feature type="region of interest" description="Disordered" evidence="1">
    <location>
        <begin position="785"/>
        <end position="1036"/>
    </location>
</feature>
<dbReference type="GO" id="GO:0005737">
    <property type="term" value="C:cytoplasm"/>
    <property type="evidence" value="ECO:0007669"/>
    <property type="project" value="TreeGrafter"/>
</dbReference>
<dbReference type="InterPro" id="IPR000591">
    <property type="entry name" value="DEP_dom"/>
</dbReference>
<dbReference type="SMART" id="SM00055">
    <property type="entry name" value="FCH"/>
    <property type="match status" value="1"/>
</dbReference>
<feature type="compositionally biased region" description="Low complexity" evidence="1">
    <location>
        <begin position="164"/>
        <end position="181"/>
    </location>
</feature>
<dbReference type="PANTHER" id="PTHR23065">
    <property type="entry name" value="PROLINE-SERINE-THREONINE PHOSPHATASE INTERACTING PROTEIN 1"/>
    <property type="match status" value="1"/>
</dbReference>
<accession>A0A1Y1UIU3</accession>
<evidence type="ECO:0000256" key="1">
    <source>
        <dbReference type="SAM" id="MobiDB-lite"/>
    </source>
</evidence>
<dbReference type="EMBL" id="NBSH01000005">
    <property type="protein sequence ID" value="ORX37970.1"/>
    <property type="molecule type" value="Genomic_DNA"/>
</dbReference>
<dbReference type="RefSeq" id="XP_021871957.1">
    <property type="nucleotide sequence ID" value="XM_022018158.1"/>
</dbReference>
<organism evidence="4 5">
    <name type="scientific">Kockovaella imperatae</name>
    <dbReference type="NCBI Taxonomy" id="4999"/>
    <lineage>
        <taxon>Eukaryota</taxon>
        <taxon>Fungi</taxon>
        <taxon>Dikarya</taxon>
        <taxon>Basidiomycota</taxon>
        <taxon>Agaricomycotina</taxon>
        <taxon>Tremellomycetes</taxon>
        <taxon>Tremellales</taxon>
        <taxon>Cuniculitremaceae</taxon>
        <taxon>Kockovaella</taxon>
    </lineage>
</organism>
<dbReference type="Proteomes" id="UP000193218">
    <property type="component" value="Unassembled WGS sequence"/>
</dbReference>
<evidence type="ECO:0000313" key="5">
    <source>
        <dbReference type="Proteomes" id="UP000193218"/>
    </source>
</evidence>
<dbReference type="AlphaFoldDB" id="A0A1Y1UIU3"/>
<dbReference type="GO" id="GO:0005886">
    <property type="term" value="C:plasma membrane"/>
    <property type="evidence" value="ECO:0007669"/>
    <property type="project" value="TreeGrafter"/>
</dbReference>
<dbReference type="SMART" id="SM00324">
    <property type="entry name" value="RhoGAP"/>
    <property type="match status" value="1"/>
</dbReference>
<dbReference type="Pfam" id="PF00620">
    <property type="entry name" value="RhoGAP"/>
    <property type="match status" value="1"/>
</dbReference>
<dbReference type="InterPro" id="IPR000198">
    <property type="entry name" value="RhoGAP_dom"/>
</dbReference>
<evidence type="ECO:0008006" key="6">
    <source>
        <dbReference type="Google" id="ProtNLM"/>
    </source>
</evidence>
<feature type="compositionally biased region" description="Polar residues" evidence="1">
    <location>
        <begin position="849"/>
        <end position="862"/>
    </location>
</feature>
<protein>
    <recommendedName>
        <fullName evidence="6">Rho-GAP domain-containing protein</fullName>
    </recommendedName>
</protein>
<dbReference type="InterPro" id="IPR027267">
    <property type="entry name" value="AH/BAR_dom_sf"/>
</dbReference>
<evidence type="ECO:0000313" key="4">
    <source>
        <dbReference type="EMBL" id="ORX37970.1"/>
    </source>
</evidence>
<evidence type="ECO:0000259" key="2">
    <source>
        <dbReference type="PROSITE" id="PS50186"/>
    </source>
</evidence>
<evidence type="ECO:0000259" key="3">
    <source>
        <dbReference type="PROSITE" id="PS50238"/>
    </source>
</evidence>
<dbReference type="STRING" id="4999.A0A1Y1UIU3"/>
<keyword evidence="5" id="KW-1185">Reference proteome</keyword>
<reference evidence="4 5" key="1">
    <citation type="submission" date="2017-03" db="EMBL/GenBank/DDBJ databases">
        <title>Widespread Adenine N6-methylation of Active Genes in Fungi.</title>
        <authorList>
            <consortium name="DOE Joint Genome Institute"/>
            <person name="Mondo S.J."/>
            <person name="Dannebaum R.O."/>
            <person name="Kuo R.C."/>
            <person name="Louie K.B."/>
            <person name="Bewick A.J."/>
            <person name="Labutti K."/>
            <person name="Haridas S."/>
            <person name="Kuo A."/>
            <person name="Salamov A."/>
            <person name="Ahrendt S.R."/>
            <person name="Lau R."/>
            <person name="Bowen B.P."/>
            <person name="Lipzen A."/>
            <person name="Sullivan W."/>
            <person name="Andreopoulos W.B."/>
            <person name="Clum A."/>
            <person name="Lindquist E."/>
            <person name="Daum C."/>
            <person name="Northen T.R."/>
            <person name="Ramamoorthy G."/>
            <person name="Schmitz R.J."/>
            <person name="Gryganskyi A."/>
            <person name="Culley D."/>
            <person name="Magnuson J."/>
            <person name="James T.Y."/>
            <person name="O'Malley M.A."/>
            <person name="Stajich J.E."/>
            <person name="Spatafora J.W."/>
            <person name="Visel A."/>
            <person name="Grigoriev I.V."/>
        </authorList>
    </citation>
    <scope>NUCLEOTIDE SEQUENCE [LARGE SCALE GENOMIC DNA]</scope>
    <source>
        <strain evidence="4 5">NRRL Y-17943</strain>
    </source>
</reference>
<dbReference type="GO" id="GO:0000935">
    <property type="term" value="C:division septum"/>
    <property type="evidence" value="ECO:0007669"/>
    <property type="project" value="TreeGrafter"/>
</dbReference>
<dbReference type="InterPro" id="IPR001060">
    <property type="entry name" value="FCH_dom"/>
</dbReference>
<feature type="domain" description="Rho-GAP" evidence="3">
    <location>
        <begin position="574"/>
        <end position="776"/>
    </location>
</feature>
<dbReference type="InterPro" id="IPR036390">
    <property type="entry name" value="WH_DNA-bd_sf"/>
</dbReference>
<feature type="region of interest" description="Disordered" evidence="1">
    <location>
        <begin position="148"/>
        <end position="196"/>
    </location>
</feature>